<dbReference type="GO" id="GO:0005886">
    <property type="term" value="C:plasma membrane"/>
    <property type="evidence" value="ECO:0007669"/>
    <property type="project" value="UniProtKB-SubCell"/>
</dbReference>
<feature type="transmembrane region" description="Helical" evidence="1">
    <location>
        <begin position="177"/>
        <end position="198"/>
    </location>
</feature>
<feature type="transmembrane region" description="Helical" evidence="1">
    <location>
        <begin position="39"/>
        <end position="60"/>
    </location>
</feature>
<dbReference type="GO" id="GO:0140359">
    <property type="term" value="F:ABC-type transporter activity"/>
    <property type="evidence" value="ECO:0007669"/>
    <property type="project" value="InterPro"/>
</dbReference>
<keyword evidence="1" id="KW-1133">Transmembrane helix</keyword>
<feature type="transmembrane region" description="Helical" evidence="1">
    <location>
        <begin position="133"/>
        <end position="165"/>
    </location>
</feature>
<name>K5Y0C7_9BACT</name>
<dbReference type="eggNOG" id="COG1277">
    <property type="taxonomic scope" value="Bacteria"/>
</dbReference>
<feature type="transmembrane region" description="Helical" evidence="1">
    <location>
        <begin position="304"/>
        <end position="326"/>
    </location>
</feature>
<organism evidence="2 3">
    <name type="scientific">Parabacteroides johnsonii CL02T12C29</name>
    <dbReference type="NCBI Taxonomy" id="999419"/>
    <lineage>
        <taxon>Bacteria</taxon>
        <taxon>Pseudomonadati</taxon>
        <taxon>Bacteroidota</taxon>
        <taxon>Bacteroidia</taxon>
        <taxon>Bacteroidales</taxon>
        <taxon>Tannerellaceae</taxon>
        <taxon>Parabacteroides</taxon>
    </lineage>
</organism>
<keyword evidence="1" id="KW-0812">Transmembrane</keyword>
<gene>
    <name evidence="2" type="ORF">HMPREF1077_03288</name>
</gene>
<evidence type="ECO:0000313" key="3">
    <source>
        <dbReference type="Proteomes" id="UP000001218"/>
    </source>
</evidence>
<evidence type="ECO:0008006" key="4">
    <source>
        <dbReference type="Google" id="ProtNLM"/>
    </source>
</evidence>
<evidence type="ECO:0000256" key="1">
    <source>
        <dbReference type="SAM" id="Phobius"/>
    </source>
</evidence>
<dbReference type="PANTHER" id="PTHR43471:SF14">
    <property type="entry name" value="ABC-2 TYPE TRANSPORT SYSTEM PERMEASE PROTEIN"/>
    <property type="match status" value="1"/>
</dbReference>
<proteinExistence type="predicted"/>
<dbReference type="Proteomes" id="UP000001218">
    <property type="component" value="Unassembled WGS sequence"/>
</dbReference>
<comment type="caution">
    <text evidence="2">The sequence shown here is derived from an EMBL/GenBank/DDBJ whole genome shotgun (WGS) entry which is preliminary data.</text>
</comment>
<dbReference type="PANTHER" id="PTHR43471">
    <property type="entry name" value="ABC TRANSPORTER PERMEASE"/>
    <property type="match status" value="1"/>
</dbReference>
<dbReference type="AlphaFoldDB" id="K5Y0C7"/>
<sequence length="334" mass="37131">MGLMISIINISGEDVAMSNTNHPFWVIVNKEISDYVRSWRFIILIVIIALTCMGSLYTALTNIREAIKPNDPDGAFLFLKLFTVSDGTLPSFAIFISFLGPLLGISLGFDAINSEQNKGTLSRILSQPIHRDYLINAKFVAALTVIGIMLFMLGFLVMGFGLIAIGIPPTAEEFMRVIFFLVVSLFYVAFWLNLSIFFSIRFKQAATSALACVAIWLFFSVFYNMIINLVGKALSPSAWASDYQVIAYQRFMLNLLRFAPSELFNEATMTLLMPSVRSLGPLTMEQVHGAIPSPLPLGQSLLVVWPQLTGLIAATVVCFALSYVSFMRKEVRSR</sequence>
<evidence type="ECO:0000313" key="2">
    <source>
        <dbReference type="EMBL" id="EKN06482.1"/>
    </source>
</evidence>
<reference evidence="2 3" key="1">
    <citation type="submission" date="2012-02" db="EMBL/GenBank/DDBJ databases">
        <title>The Genome Sequence of Parabacteroides johnsonii CL02T12C29.</title>
        <authorList>
            <consortium name="The Broad Institute Genome Sequencing Platform"/>
            <person name="Earl A."/>
            <person name="Ward D."/>
            <person name="Feldgarden M."/>
            <person name="Gevers D."/>
            <person name="Zitomersky N.L."/>
            <person name="Coyne M.J."/>
            <person name="Comstock L.E."/>
            <person name="Young S.K."/>
            <person name="Zeng Q."/>
            <person name="Gargeya S."/>
            <person name="Fitzgerald M."/>
            <person name="Haas B."/>
            <person name="Abouelleil A."/>
            <person name="Alvarado L."/>
            <person name="Arachchi H.M."/>
            <person name="Berlin A."/>
            <person name="Chapman S.B."/>
            <person name="Gearin G."/>
            <person name="Goldberg J."/>
            <person name="Griggs A."/>
            <person name="Gujja S."/>
            <person name="Hansen M."/>
            <person name="Heiman D."/>
            <person name="Howarth C."/>
            <person name="Larimer J."/>
            <person name="Lui A."/>
            <person name="MacDonald P.J.P."/>
            <person name="McCowen C."/>
            <person name="Montmayeur A."/>
            <person name="Murphy C."/>
            <person name="Neiman D."/>
            <person name="Pearson M."/>
            <person name="Priest M."/>
            <person name="Roberts A."/>
            <person name="Saif S."/>
            <person name="Shea T."/>
            <person name="Sisk P."/>
            <person name="Stolte C."/>
            <person name="Sykes S."/>
            <person name="Wortman J."/>
            <person name="Nusbaum C."/>
            <person name="Birren B."/>
        </authorList>
    </citation>
    <scope>NUCLEOTIDE SEQUENCE [LARGE SCALE GENOMIC DNA]</scope>
    <source>
        <strain evidence="2 3">CL02T12C29</strain>
    </source>
</reference>
<feature type="transmembrane region" description="Helical" evidence="1">
    <location>
        <begin position="92"/>
        <end position="112"/>
    </location>
</feature>
<dbReference type="HOGENOM" id="CLU_068384_0_0_10"/>
<accession>K5Y0C7</accession>
<feature type="transmembrane region" description="Helical" evidence="1">
    <location>
        <begin position="205"/>
        <end position="226"/>
    </location>
</feature>
<dbReference type="EMBL" id="AGZP01000030">
    <property type="protein sequence ID" value="EKN06482.1"/>
    <property type="molecule type" value="Genomic_DNA"/>
</dbReference>
<protein>
    <recommendedName>
        <fullName evidence="4">ABC transporter permease</fullName>
    </recommendedName>
</protein>
<dbReference type="PATRIC" id="fig|999419.3.peg.3359"/>
<dbReference type="Pfam" id="PF12679">
    <property type="entry name" value="ABC2_membrane_2"/>
    <property type="match status" value="1"/>
</dbReference>
<keyword evidence="1" id="KW-0472">Membrane</keyword>